<comment type="caution">
    <text evidence="2">The sequence shown here is derived from an EMBL/GenBank/DDBJ whole genome shotgun (WGS) entry which is preliminary data.</text>
</comment>
<evidence type="ECO:0000313" key="3">
    <source>
        <dbReference type="Proteomes" id="UP000293342"/>
    </source>
</evidence>
<proteinExistence type="predicted"/>
<accession>A0A4R0K1G1</accession>
<feature type="region of interest" description="Disordered" evidence="1">
    <location>
        <begin position="136"/>
        <end position="171"/>
    </location>
</feature>
<gene>
    <name evidence="2" type="ORF">E0H75_18785</name>
</gene>
<dbReference type="Proteomes" id="UP000293342">
    <property type="component" value="Unassembled WGS sequence"/>
</dbReference>
<protein>
    <submittedName>
        <fullName evidence="2">Uncharacterized protein</fullName>
    </submittedName>
</protein>
<dbReference type="AlphaFoldDB" id="A0A4R0K1G1"/>
<sequence length="225" mass="24632">MEFAIFVVIMIIVSLVAKAKQQSKGSGTPNARVQAVINRIQAEVQKNGGPPLELGPKYAQYAQPAQPVQPQQYQPPAPYPQIQFQQRQKAPRQDVDTRVRELMTAGHEVGAVRLLSDELDMGLLEAQDYARSLVAPAGTKPTGTQSKPAQNKPAPKTPEPEAEADEDTRYIGSAAFAESIFDLDRGEETWASGWVDKPEPDDRSDIDELWETVRNAARPGTTPAS</sequence>
<feature type="region of interest" description="Disordered" evidence="1">
    <location>
        <begin position="64"/>
        <end position="95"/>
    </location>
</feature>
<keyword evidence="3" id="KW-1185">Reference proteome</keyword>
<dbReference type="EMBL" id="SJKD01000004">
    <property type="protein sequence ID" value="TCC48635.1"/>
    <property type="molecule type" value="Genomic_DNA"/>
</dbReference>
<organism evidence="2 3">
    <name type="scientific">Kribbella capetownensis</name>
    <dbReference type="NCBI Taxonomy" id="1572659"/>
    <lineage>
        <taxon>Bacteria</taxon>
        <taxon>Bacillati</taxon>
        <taxon>Actinomycetota</taxon>
        <taxon>Actinomycetes</taxon>
        <taxon>Propionibacteriales</taxon>
        <taxon>Kribbellaceae</taxon>
        <taxon>Kribbella</taxon>
    </lineage>
</organism>
<reference evidence="2 3" key="1">
    <citation type="submission" date="2019-02" db="EMBL/GenBank/DDBJ databases">
        <title>Kribbella capetownensis sp. nov. and Kribbella speibonae sp. nov., isolated from soil.</title>
        <authorList>
            <person name="Curtis S.M."/>
            <person name="Norton I."/>
            <person name="Everest G.J."/>
            <person name="Meyers P.R."/>
        </authorList>
    </citation>
    <scope>NUCLEOTIDE SEQUENCE [LARGE SCALE GENOMIC DNA]</scope>
    <source>
        <strain evidence="2 3">YM53</strain>
    </source>
</reference>
<evidence type="ECO:0000256" key="1">
    <source>
        <dbReference type="SAM" id="MobiDB-lite"/>
    </source>
</evidence>
<name>A0A4R0K1G1_9ACTN</name>
<evidence type="ECO:0000313" key="2">
    <source>
        <dbReference type="EMBL" id="TCC48635.1"/>
    </source>
</evidence>